<dbReference type="RefSeq" id="WP_011101108.1">
    <property type="nucleotide sequence ID" value="NC_004567.2"/>
</dbReference>
<evidence type="ECO:0000313" key="5">
    <source>
        <dbReference type="Proteomes" id="UP000000432"/>
    </source>
</evidence>
<keyword evidence="3" id="KW-0812">Transmembrane</keyword>
<organism evidence="4 5">
    <name type="scientific">Lactiplantibacillus plantarum (strain ATCC BAA-793 / NCIMB 8826 / WCFS1)</name>
    <name type="common">Lactobacillus plantarum</name>
    <dbReference type="NCBI Taxonomy" id="220668"/>
    <lineage>
        <taxon>Bacteria</taxon>
        <taxon>Bacillati</taxon>
        <taxon>Bacillota</taxon>
        <taxon>Bacilli</taxon>
        <taxon>Lactobacillales</taxon>
        <taxon>Lactobacillaceae</taxon>
        <taxon>Lactiplantibacillus</taxon>
    </lineage>
</organism>
<evidence type="ECO:0000256" key="3">
    <source>
        <dbReference type="SAM" id="Phobius"/>
    </source>
</evidence>
<keyword evidence="3" id="KW-0472">Membrane</keyword>
<feature type="region of interest" description="Disordered" evidence="2">
    <location>
        <begin position="237"/>
        <end position="260"/>
    </location>
</feature>
<dbReference type="Proteomes" id="UP000000432">
    <property type="component" value="Chromosome"/>
</dbReference>
<reference key="2">
    <citation type="submission" date="2011-06" db="EMBL/GenBank/DDBJ databases">
        <title>Complete resequencing and reannotation of the Lactobacillus plantarum WCFS1 genome.</title>
        <authorList>
            <person name="Siezen R.J."/>
            <person name="Francke C."/>
            <person name="Renckens B."/>
            <person name="Boekhorst J."/>
            <person name="Wels M."/>
            <person name="Kleerebezem M."/>
            <person name="van Hijum S.A.F.T."/>
        </authorList>
    </citation>
    <scope>NUCLEOTIDE SEQUENCE</scope>
    <source>
        <strain>WCFS1</strain>
    </source>
</reference>
<evidence type="ECO:0000256" key="1">
    <source>
        <dbReference type="SAM" id="Coils"/>
    </source>
</evidence>
<name>F9ULP6_LACPL</name>
<dbReference type="HOGENOM" id="CLU_1068708_0_0_9"/>
<gene>
    <name evidence="4" type="ordered locus">lp_0658</name>
</gene>
<accession>F9ULP6</accession>
<reference evidence="4 5" key="3">
    <citation type="journal article" date="2012" name="J. Bacteriol.">
        <title>Complete resequencing and reannotation of the Lactobacillus plantarum WCFS1 genome.</title>
        <authorList>
            <person name="Siezen R.J."/>
            <person name="Francke C."/>
            <person name="Renckens B."/>
            <person name="Boekhorst J."/>
            <person name="Wels M."/>
            <person name="Kleerebezem M."/>
            <person name="van Hijum S.A.F.T."/>
        </authorList>
    </citation>
    <scope>NUCLEOTIDE SEQUENCE [LARGE SCALE GENOMIC DNA]</scope>
    <source>
        <strain evidence="5">ATCC BAA-793 / NCIMB 8826 / WCFS1</strain>
    </source>
</reference>
<dbReference type="PATRIC" id="fig|220668.9.peg.550"/>
<dbReference type="EnsemblBacteria" id="CCC78135">
    <property type="protein sequence ID" value="CCC78135"/>
    <property type="gene ID" value="lp_0658"/>
</dbReference>
<sequence length="260" mass="30193">MGIVRSISFFGIVCITYLLSLFANLNSPDWDGWLGFFGSIFGSIIAILGVYWQVSVQAKKAKEDAKQQQDLLRKQLNNEKENQYRQARPFFIVSKELIDPQERNKESISCIYSTFYRSEVPCSILGLTHIVINNVSKRDMYAVKVLVSTSTDDNFKQEFQKYSSAAALKSDEFYKSCISIDKIAANEKVGLLFDHYNEIEQVWIWYITEMRESIKLYFENENGGLIYRPDEKRLENQQKDGSANYDLSDFEETNRLSDEY</sequence>
<dbReference type="EMBL" id="AL935263">
    <property type="protein sequence ID" value="CCC78135.1"/>
    <property type="molecule type" value="Genomic_DNA"/>
</dbReference>
<dbReference type="AlphaFoldDB" id="F9ULP6"/>
<evidence type="ECO:0000313" key="4">
    <source>
        <dbReference type="EMBL" id="CCC78135.1"/>
    </source>
</evidence>
<feature type="coiled-coil region" evidence="1">
    <location>
        <begin position="55"/>
        <end position="82"/>
    </location>
</feature>
<keyword evidence="5" id="KW-1185">Reference proteome</keyword>
<proteinExistence type="predicted"/>
<dbReference type="KEGG" id="lpl:lp_0658"/>
<protein>
    <submittedName>
        <fullName evidence="4">Prophage P1 protein 35</fullName>
    </submittedName>
</protein>
<reference evidence="4 5" key="1">
    <citation type="journal article" date="2003" name="Proc. Natl. Acad. Sci. U.S.A.">
        <title>Complete genome sequence of Lactobacillus plantarum WCFS1.</title>
        <authorList>
            <person name="Kleerebezem M."/>
            <person name="Boekhorst J."/>
            <person name="van Kranenburg R."/>
            <person name="Molenaar D."/>
            <person name="Kuipers O.P."/>
            <person name="Leer R."/>
            <person name="Tarchini R."/>
            <person name="Peters S.A."/>
            <person name="Sandbrink H.M."/>
            <person name="Fiers M.W."/>
            <person name="Stiekema W."/>
            <person name="Lankhorst R.M."/>
            <person name="Bron P.A."/>
            <person name="Hoffer S.M."/>
            <person name="Groot M.N."/>
            <person name="Kerkhoven R."/>
            <person name="de Vries M."/>
            <person name="Ursing B."/>
            <person name="de Vos W.M."/>
            <person name="Siezen R.J."/>
        </authorList>
    </citation>
    <scope>NUCLEOTIDE SEQUENCE [LARGE SCALE GENOMIC DNA]</scope>
    <source>
        <strain evidence="5">ATCC BAA-793 / NCIMB 8826 / WCFS1</strain>
    </source>
</reference>
<feature type="transmembrane region" description="Helical" evidence="3">
    <location>
        <begin position="32"/>
        <end position="52"/>
    </location>
</feature>
<feature type="transmembrane region" description="Helical" evidence="3">
    <location>
        <begin position="7"/>
        <end position="26"/>
    </location>
</feature>
<keyword evidence="1" id="KW-0175">Coiled coil</keyword>
<evidence type="ECO:0000256" key="2">
    <source>
        <dbReference type="SAM" id="MobiDB-lite"/>
    </source>
</evidence>
<dbReference type="STRING" id="220668.lp_0658"/>
<keyword evidence="3" id="KW-1133">Transmembrane helix</keyword>